<dbReference type="SUPFAM" id="SSF47413">
    <property type="entry name" value="lambda repressor-like DNA-binding domains"/>
    <property type="match status" value="1"/>
</dbReference>
<dbReference type="EMBL" id="JBHSSL010000018">
    <property type="protein sequence ID" value="MFC6169497.1"/>
    <property type="molecule type" value="Genomic_DNA"/>
</dbReference>
<dbReference type="PROSITE" id="PS50943">
    <property type="entry name" value="HTH_CROC1"/>
    <property type="match status" value="1"/>
</dbReference>
<dbReference type="Gene3D" id="1.10.260.40">
    <property type="entry name" value="lambda repressor-like DNA-binding domains"/>
    <property type="match status" value="1"/>
</dbReference>
<keyword evidence="4" id="KW-1185">Reference proteome</keyword>
<reference evidence="4" key="1">
    <citation type="journal article" date="2019" name="Int. J. Syst. Evol. Microbiol.">
        <title>The Global Catalogue of Microorganisms (GCM) 10K type strain sequencing project: providing services to taxonomists for standard genome sequencing and annotation.</title>
        <authorList>
            <consortium name="The Broad Institute Genomics Platform"/>
            <consortium name="The Broad Institute Genome Sequencing Center for Infectious Disease"/>
            <person name="Wu L."/>
            <person name="Ma J."/>
        </authorList>
    </citation>
    <scope>NUCLEOTIDE SEQUENCE [LARGE SCALE GENOMIC DNA]</scope>
    <source>
        <strain evidence="4">CCM 8904</strain>
    </source>
</reference>
<organism evidence="3 4">
    <name type="scientific">Loigolactobacillus jiayinensis</name>
    <dbReference type="NCBI Taxonomy" id="2486016"/>
    <lineage>
        <taxon>Bacteria</taxon>
        <taxon>Bacillati</taxon>
        <taxon>Bacillota</taxon>
        <taxon>Bacilli</taxon>
        <taxon>Lactobacillales</taxon>
        <taxon>Lactobacillaceae</taxon>
        <taxon>Loigolactobacillus</taxon>
    </lineage>
</organism>
<evidence type="ECO:0000256" key="1">
    <source>
        <dbReference type="ARBA" id="ARBA00023125"/>
    </source>
</evidence>
<evidence type="ECO:0000259" key="2">
    <source>
        <dbReference type="PROSITE" id="PS50943"/>
    </source>
</evidence>
<keyword evidence="1" id="KW-0238">DNA-binding</keyword>
<feature type="domain" description="HTH cro/C1-type" evidence="2">
    <location>
        <begin position="7"/>
        <end position="52"/>
    </location>
</feature>
<accession>A0ABW1RA39</accession>
<dbReference type="InterPro" id="IPR010982">
    <property type="entry name" value="Lambda_DNA-bd_dom_sf"/>
</dbReference>
<evidence type="ECO:0000313" key="4">
    <source>
        <dbReference type="Proteomes" id="UP001596289"/>
    </source>
</evidence>
<dbReference type="PANTHER" id="PTHR46558">
    <property type="entry name" value="TRACRIPTIONAL REGULATORY PROTEIN-RELATED-RELATED"/>
    <property type="match status" value="1"/>
</dbReference>
<dbReference type="RefSeq" id="WP_125551229.1">
    <property type="nucleotide sequence ID" value="NZ_JBHSSL010000018.1"/>
</dbReference>
<dbReference type="Pfam" id="PF01381">
    <property type="entry name" value="HTH_3"/>
    <property type="match status" value="1"/>
</dbReference>
<sequence>MIIGEQLQQCRQQQNLTQAAIAVKLNVSRQAISNWENSRSYLDIERSIHLAD</sequence>
<evidence type="ECO:0000313" key="3">
    <source>
        <dbReference type="EMBL" id="MFC6169497.1"/>
    </source>
</evidence>
<gene>
    <name evidence="3" type="ORF">ACFQGP_02760</name>
</gene>
<comment type="caution">
    <text evidence="3">The sequence shown here is derived from an EMBL/GenBank/DDBJ whole genome shotgun (WGS) entry which is preliminary data.</text>
</comment>
<dbReference type="InterPro" id="IPR001387">
    <property type="entry name" value="Cro/C1-type_HTH"/>
</dbReference>
<name>A0ABW1RA39_9LACO</name>
<protein>
    <submittedName>
        <fullName evidence="3">Helix-turn-helix domain-containing protein</fullName>
    </submittedName>
</protein>
<dbReference type="CDD" id="cd00093">
    <property type="entry name" value="HTH_XRE"/>
    <property type="match status" value="1"/>
</dbReference>
<proteinExistence type="predicted"/>
<dbReference type="PANTHER" id="PTHR46558:SF4">
    <property type="entry name" value="DNA-BIDING PHAGE PROTEIN"/>
    <property type="match status" value="1"/>
</dbReference>
<dbReference type="Proteomes" id="UP001596289">
    <property type="component" value="Unassembled WGS sequence"/>
</dbReference>